<dbReference type="EMBL" id="CP066831">
    <property type="protein sequence ID" value="QQM42244.1"/>
    <property type="molecule type" value="Genomic_DNA"/>
</dbReference>
<sequence>MDKRTPRLGDVQETLLIPLYARAVETRKPRGMLRDPRAVEMVDALDYDFSRFDGAKSLLGANLRTLLFDLWVRDFLERHPSGTVVEIGTGLNTRFERLDNGTVHWFDLDLPDVIALRRGFFEDTDRRRMIAASVTDPEWMEEVRRSSPGPYFLAAEAVLIYLEEELVRSVFRQIAERLPGALLALETAASHMVDSQDSHDVLAKVAARMRWSCDDPHALEHWQPGLGLTDSRTLAQLPTPVARQLSFPYRLLLRVMATIRRRDIEAYRFNLFRFPTE</sequence>
<dbReference type="Pfam" id="PF04072">
    <property type="entry name" value="LCM"/>
    <property type="match status" value="1"/>
</dbReference>
<evidence type="ECO:0000313" key="3">
    <source>
        <dbReference type="EMBL" id="QQM42244.1"/>
    </source>
</evidence>
<name>A0A7T7KY92_9ACTN</name>
<keyword evidence="2 3" id="KW-0808">Transferase</keyword>
<dbReference type="Proteomes" id="UP000595636">
    <property type="component" value="Chromosome"/>
</dbReference>
<dbReference type="KEGG" id="slf:JEQ17_24255"/>
<evidence type="ECO:0000256" key="2">
    <source>
        <dbReference type="ARBA" id="ARBA00022679"/>
    </source>
</evidence>
<proteinExistence type="predicted"/>
<dbReference type="PANTHER" id="PTHR43619:SF2">
    <property type="entry name" value="S-ADENOSYL-L-METHIONINE-DEPENDENT METHYLTRANSFERASES SUPERFAMILY PROTEIN"/>
    <property type="match status" value="1"/>
</dbReference>
<dbReference type="PIRSF" id="PIRSF028177">
    <property type="entry name" value="Polyketide_synth_Omtfrase_TcmP"/>
    <property type="match status" value="1"/>
</dbReference>
<dbReference type="SUPFAM" id="SSF53335">
    <property type="entry name" value="S-adenosyl-L-methionine-dependent methyltransferases"/>
    <property type="match status" value="1"/>
</dbReference>
<reference evidence="3 4" key="1">
    <citation type="submission" date="2020-12" db="EMBL/GenBank/DDBJ databases">
        <title>A novel species.</title>
        <authorList>
            <person name="Li K."/>
        </authorList>
    </citation>
    <scope>NUCLEOTIDE SEQUENCE [LARGE SCALE GENOMIC DNA]</scope>
    <source>
        <strain evidence="3 4">ZYC-3</strain>
    </source>
</reference>
<dbReference type="AlphaFoldDB" id="A0A7T7KY92"/>
<dbReference type="InterPro" id="IPR016874">
    <property type="entry name" value="TcmP-like"/>
</dbReference>
<dbReference type="GO" id="GO:0032259">
    <property type="term" value="P:methylation"/>
    <property type="evidence" value="ECO:0007669"/>
    <property type="project" value="UniProtKB-KW"/>
</dbReference>
<dbReference type="Gene3D" id="3.40.50.150">
    <property type="entry name" value="Vaccinia Virus protein VP39"/>
    <property type="match status" value="1"/>
</dbReference>
<dbReference type="PANTHER" id="PTHR43619">
    <property type="entry name" value="S-ADENOSYL-L-METHIONINE-DEPENDENT METHYLTRANSFERASE YKTD-RELATED"/>
    <property type="match status" value="1"/>
</dbReference>
<evidence type="ECO:0000313" key="4">
    <source>
        <dbReference type="Proteomes" id="UP000595636"/>
    </source>
</evidence>
<dbReference type="InterPro" id="IPR007213">
    <property type="entry name" value="Ppm1/Ppm2/Tcmp"/>
</dbReference>
<dbReference type="InterPro" id="IPR029063">
    <property type="entry name" value="SAM-dependent_MTases_sf"/>
</dbReference>
<organism evidence="3 4">
    <name type="scientific">Streptomyces liliifuscus</name>
    <dbReference type="NCBI Taxonomy" id="2797636"/>
    <lineage>
        <taxon>Bacteria</taxon>
        <taxon>Bacillati</taxon>
        <taxon>Actinomycetota</taxon>
        <taxon>Actinomycetes</taxon>
        <taxon>Kitasatosporales</taxon>
        <taxon>Streptomycetaceae</taxon>
        <taxon>Streptomyces</taxon>
    </lineage>
</organism>
<accession>A0A7T7KY92</accession>
<keyword evidence="1 3" id="KW-0489">Methyltransferase</keyword>
<dbReference type="GO" id="GO:0008168">
    <property type="term" value="F:methyltransferase activity"/>
    <property type="evidence" value="ECO:0007669"/>
    <property type="project" value="UniProtKB-KW"/>
</dbReference>
<dbReference type="RefSeq" id="WP_200397181.1">
    <property type="nucleotide sequence ID" value="NZ_CP066831.1"/>
</dbReference>
<gene>
    <name evidence="3" type="ORF">JEQ17_24255</name>
</gene>
<keyword evidence="4" id="KW-1185">Reference proteome</keyword>
<protein>
    <submittedName>
        <fullName evidence="3">Class I SAM-dependent methyltransferase</fullName>
    </submittedName>
</protein>
<evidence type="ECO:0000256" key="1">
    <source>
        <dbReference type="ARBA" id="ARBA00022603"/>
    </source>
</evidence>